<name>A0A6J6RM32_9ZZZZ</name>
<dbReference type="InterPro" id="IPR043777">
    <property type="entry name" value="DUF5719"/>
</dbReference>
<evidence type="ECO:0000313" key="4">
    <source>
        <dbReference type="EMBL" id="CAB4770310.1"/>
    </source>
</evidence>
<dbReference type="EMBL" id="CAFBQX010000001">
    <property type="protein sequence ID" value="CAB5070113.1"/>
    <property type="molecule type" value="Genomic_DNA"/>
</dbReference>
<evidence type="ECO:0000313" key="2">
    <source>
        <dbReference type="EMBL" id="CAB4683692.1"/>
    </source>
</evidence>
<dbReference type="EMBL" id="CAFBNH010000003">
    <property type="protein sequence ID" value="CAB4941305.1"/>
    <property type="molecule type" value="Genomic_DNA"/>
</dbReference>
<gene>
    <name evidence="2" type="ORF">UFOPK2510_00129</name>
    <name evidence="3" type="ORF">UFOPK2718_00607</name>
    <name evidence="4" type="ORF">UFOPK2936_00147</name>
    <name evidence="5" type="ORF">UFOPK3174_00066</name>
    <name evidence="6" type="ORF">UFOPK3328_00514</name>
    <name evidence="7" type="ORF">UFOPK3779_00549</name>
    <name evidence="8" type="ORF">UFOPK3913_00384</name>
    <name evidence="1" type="ORF">UFOPK4107_00948</name>
    <name evidence="9" type="ORF">UFOPK4403_00282</name>
</gene>
<sequence length="433" mass="44978">MKNRRALLFLASLCAVLVLGNLFASGVSGKKFSESFPASACPPTGVGMSSLVSTASGNTPFRNVSGKISSFKKIKSSRYQIASDPILIDGRQVTPVIWQSVPGSWAGSAICSSPQGEQWFVGGAGDITSKGRLLLVNSGMSEAIVDVAVWSESGVQTGKVISFPANSFTQIKLDALAPGQSKLTLRVIPRAGRVSAYMVDERGRGLRSLGGDLVSPVSATSKDFVIAGIPHQIIKATPTSHILRILAPGGVSANVHVDLISKDGTFAPVGLDQRSIAPGVVTEIVLAPEIAATAFSLRVQSDQPVVAAVFSPLSLSGPRDFMWNTATPPLVPFTIAVTGLQPTLVFSGDEISLKIDARLSSGKVQSSRIAGQDIVIWKSPTNALSLMISSVSNGVYGAVIVTSTSGVGGFPLTPGSVLTRAAIPNSNISVINR</sequence>
<dbReference type="AlphaFoldDB" id="A0A6J6RM32"/>
<evidence type="ECO:0000313" key="6">
    <source>
        <dbReference type="EMBL" id="CAB4861608.1"/>
    </source>
</evidence>
<evidence type="ECO:0000313" key="7">
    <source>
        <dbReference type="EMBL" id="CAB4941305.1"/>
    </source>
</evidence>
<evidence type="ECO:0000313" key="8">
    <source>
        <dbReference type="EMBL" id="CAB4970708.1"/>
    </source>
</evidence>
<dbReference type="EMBL" id="CAEZXO010000001">
    <property type="protein sequence ID" value="CAB4683692.1"/>
    <property type="molecule type" value="Genomic_DNA"/>
</dbReference>
<dbReference type="EMBL" id="CAFBOC010000003">
    <property type="protein sequence ID" value="CAB4970708.1"/>
    <property type="molecule type" value="Genomic_DNA"/>
</dbReference>
<evidence type="ECO:0000313" key="9">
    <source>
        <dbReference type="EMBL" id="CAB5070113.1"/>
    </source>
</evidence>
<dbReference type="Pfam" id="PF18986">
    <property type="entry name" value="DUF5719"/>
    <property type="match status" value="1"/>
</dbReference>
<evidence type="ECO:0000313" key="1">
    <source>
        <dbReference type="EMBL" id="CAB4340359.1"/>
    </source>
</evidence>
<evidence type="ECO:0000313" key="5">
    <source>
        <dbReference type="EMBL" id="CAB4818577.1"/>
    </source>
</evidence>
<dbReference type="EMBL" id="CAEZZW010000001">
    <property type="protein sequence ID" value="CAB4770310.1"/>
    <property type="molecule type" value="Genomic_DNA"/>
</dbReference>
<organism evidence="3">
    <name type="scientific">freshwater metagenome</name>
    <dbReference type="NCBI Taxonomy" id="449393"/>
    <lineage>
        <taxon>unclassified sequences</taxon>
        <taxon>metagenomes</taxon>
        <taxon>ecological metagenomes</taxon>
    </lineage>
</organism>
<protein>
    <submittedName>
        <fullName evidence="3">Unannotated protein</fullName>
    </submittedName>
</protein>
<evidence type="ECO:0000313" key="3">
    <source>
        <dbReference type="EMBL" id="CAB4722474.1"/>
    </source>
</evidence>
<reference evidence="3" key="1">
    <citation type="submission" date="2020-05" db="EMBL/GenBank/DDBJ databases">
        <authorList>
            <person name="Chiriac C."/>
            <person name="Salcher M."/>
            <person name="Ghai R."/>
            <person name="Kavagutti S V."/>
        </authorList>
    </citation>
    <scope>NUCLEOTIDE SEQUENCE</scope>
</reference>
<dbReference type="EMBL" id="CAESAE010000005">
    <property type="protein sequence ID" value="CAB4340359.1"/>
    <property type="molecule type" value="Genomic_DNA"/>
</dbReference>
<proteinExistence type="predicted"/>
<dbReference type="EMBL" id="CAFABH010000001">
    <property type="protein sequence ID" value="CAB4818577.1"/>
    <property type="molecule type" value="Genomic_DNA"/>
</dbReference>
<dbReference type="EMBL" id="CAEZYM010000004">
    <property type="protein sequence ID" value="CAB4722474.1"/>
    <property type="molecule type" value="Genomic_DNA"/>
</dbReference>
<dbReference type="EMBL" id="CAFBLD010000003">
    <property type="protein sequence ID" value="CAB4861608.1"/>
    <property type="molecule type" value="Genomic_DNA"/>
</dbReference>
<accession>A0A6J6RM32</accession>